<dbReference type="Pfam" id="PF12796">
    <property type="entry name" value="Ank_2"/>
    <property type="match status" value="1"/>
</dbReference>
<proteinExistence type="predicted"/>
<evidence type="ECO:0000256" key="2">
    <source>
        <dbReference type="SAM" id="Coils"/>
    </source>
</evidence>
<dbReference type="SUPFAM" id="SSF48403">
    <property type="entry name" value="Ankyrin repeat"/>
    <property type="match status" value="1"/>
</dbReference>
<dbReference type="Gene3D" id="1.25.40.20">
    <property type="entry name" value="Ankyrin repeat-containing domain"/>
    <property type="match status" value="1"/>
</dbReference>
<reference evidence="6 7" key="1">
    <citation type="journal article" date="2014" name="BMC Genomics">
        <title>Comparative genome sequencing reveals chemotype-specific gene clusters in the toxigenic black mold Stachybotrys.</title>
        <authorList>
            <person name="Semeiks J."/>
            <person name="Borek D."/>
            <person name="Otwinowski Z."/>
            <person name="Grishin N.V."/>
        </authorList>
    </citation>
    <scope>NUCLEOTIDE SEQUENCE [LARGE SCALE GENOMIC DNA]</scope>
    <source>
        <strain evidence="7">CBS 109288 / IBT 7711</strain>
    </source>
</reference>
<feature type="compositionally biased region" description="Basic and acidic residues" evidence="3">
    <location>
        <begin position="10"/>
        <end position="27"/>
    </location>
</feature>
<dbReference type="SUPFAM" id="SSF57701">
    <property type="entry name" value="Zn2/Cys6 DNA-binding domain"/>
    <property type="match status" value="1"/>
</dbReference>
<feature type="coiled-coil region" evidence="2">
    <location>
        <begin position="561"/>
        <end position="595"/>
    </location>
</feature>
<dbReference type="InterPro" id="IPR036770">
    <property type="entry name" value="Ankyrin_rpt-contain_sf"/>
</dbReference>
<dbReference type="InterPro" id="IPR002110">
    <property type="entry name" value="Ankyrin_rpt"/>
</dbReference>
<dbReference type="EMBL" id="KL647970">
    <property type="protein sequence ID" value="KEY72960.1"/>
    <property type="molecule type" value="Genomic_DNA"/>
</dbReference>
<evidence type="ECO:0000259" key="4">
    <source>
        <dbReference type="Pfam" id="PF00172"/>
    </source>
</evidence>
<sequence>MAGDSPAKNLLERYTGRDRGDLTKSKDGAVSSSAILAPDFLHPDIANPPTTATTQKLTGTSASLLAAVPPTTSKSAVQTHPCEVSVMTAAHIPQKATCNQVATMADPTEPGNASEDMSPPKTHNQTQNNDFEDKYQYSPLPGSWSIRLLRLMPNEDENARIECQLFDYPLHNSSEGTHLYEALSYVWGNTDDHQSISINQRDLNVTSNLHAALVHLRSRLLERLLWVDAICINQEDLNEKGQQVQSMANIYIKANRVIVWLGEAAADSDRAIEDIRNAAVDQSSKYLINKTSEQAILMLLQRPWYQRIWVLQEVAAARYVLVKCGRTEIDGYAFCSATERRDKVYALLGMCSDDLSGSNLLVDYKIPWGQLFQQLVNFFISEQVSVRTWNHKEIAVMEGKGCILGEVSSVERDTAWEDKQHVGITWKMVPSHFGLEGAWSSRLTLQTSAKSVQVGDALCLLQGASKPTIIRLYNDYWAVIIIAVPPTDDVGDKAGDIKWSKLLQLVTVFPHGFLLVWDWDIHPDNPQKGEDYDYFMSNRVPKCPKTELEDCLDKAARLQDVRLVLQEMERYEVAVKNLQKAIEIFERALRSMDDLELTRQGYSHWGEGDLRKLEALIDLVIKEKGQWTLLCLAAGKGHEAVVKLLLDTGKVEPNAEDLQTALWLAERNEHGKVVERLLGSLENGHEAVLTLLLDGSKIGLNVEDTNNDTKSRKFLPDESAMLEYTQTDTELPARSTTKAAKKNQTGKPRRHKKCDEGRPSCQACVDMGLVCDGYWVLGDLPTPSKDDAKAASKAEAVVTRAVTSTDPRIPPMPSYDSVFFADQQDFDYFNAFVFAARQDGSLPISDLVQMTPQIARDTAHIRDLCTAAGATIMRMSLSYCTHESGKVALQDATRRTIMHTSRAIQVLCKVKPTAANLRMTVLASLMMCTSGIIRETDKAALAHFTHARLVLDQYFRVRCKETNTAFEKLRLDLVDEAIYDVVQNLSTYSWDFEFSSPMPDRSRPGTLPEPCMRGWKHAYRVKDMPSWFVYDKEAARWWNCLQHFIMHHLDDGESSDISQGTDQILLSALPPKDDTLLERRLSKALAVVTRWHGAFQPLFDAGAPAKLTQPERYSQLVTLELLYQETLARLYAHRGQDTVPSRSPLYREILRGSQLLIGRTKPLNQSMSTPYIDNAAINPLAFVLNQCRDPAVLDELKAMLLPRAGMDSPTMTMLGLLTCTGEVPSALALGWKSWAFYLTSAGCRVGELDLLK</sequence>
<evidence type="ECO:0000256" key="1">
    <source>
        <dbReference type="ARBA" id="ARBA00023242"/>
    </source>
</evidence>
<keyword evidence="1" id="KW-0539">Nucleus</keyword>
<dbReference type="Pfam" id="PF00172">
    <property type="entry name" value="Zn_clus"/>
    <property type="match status" value="1"/>
</dbReference>
<accession>A0A084B5Y1</accession>
<evidence type="ECO:0000313" key="6">
    <source>
        <dbReference type="EMBL" id="KEY72960.1"/>
    </source>
</evidence>
<dbReference type="PANTHER" id="PTHR24148:SF78">
    <property type="entry name" value="HETEROKARYON INCOMPATIBILITY DOMAIN-CONTAINING PROTEIN"/>
    <property type="match status" value="1"/>
</dbReference>
<keyword evidence="7" id="KW-1185">Reference proteome</keyword>
<gene>
    <name evidence="6" type="ORF">S7711_07924</name>
</gene>
<protein>
    <recommendedName>
        <fullName evidence="8">Heterokaryon incompatibility domain-containing protein</fullName>
    </recommendedName>
</protein>
<feature type="region of interest" description="Disordered" evidence="3">
    <location>
        <begin position="728"/>
        <end position="758"/>
    </location>
</feature>
<feature type="compositionally biased region" description="Polar residues" evidence="3">
    <location>
        <begin position="728"/>
        <end position="746"/>
    </location>
</feature>
<dbReference type="GO" id="GO:0008270">
    <property type="term" value="F:zinc ion binding"/>
    <property type="evidence" value="ECO:0007669"/>
    <property type="project" value="InterPro"/>
</dbReference>
<evidence type="ECO:0000313" key="7">
    <source>
        <dbReference type="Proteomes" id="UP000028045"/>
    </source>
</evidence>
<dbReference type="InterPro" id="IPR036864">
    <property type="entry name" value="Zn2-C6_fun-type_DNA-bd_sf"/>
</dbReference>
<evidence type="ECO:0000259" key="5">
    <source>
        <dbReference type="Pfam" id="PF06985"/>
    </source>
</evidence>
<feature type="region of interest" description="Disordered" evidence="3">
    <location>
        <begin position="1"/>
        <end position="27"/>
    </location>
</feature>
<evidence type="ECO:0008006" key="8">
    <source>
        <dbReference type="Google" id="ProtNLM"/>
    </source>
</evidence>
<dbReference type="SMART" id="SM00248">
    <property type="entry name" value="ANK"/>
    <property type="match status" value="2"/>
</dbReference>
<dbReference type="GO" id="GO:0000981">
    <property type="term" value="F:DNA-binding transcription factor activity, RNA polymerase II-specific"/>
    <property type="evidence" value="ECO:0007669"/>
    <property type="project" value="InterPro"/>
</dbReference>
<feature type="domain" description="Heterokaryon incompatibility" evidence="5">
    <location>
        <begin position="180"/>
        <end position="313"/>
    </location>
</feature>
<dbReference type="InterPro" id="IPR010730">
    <property type="entry name" value="HET"/>
</dbReference>
<dbReference type="HOGENOM" id="CLU_004184_9_1_1"/>
<keyword evidence="2" id="KW-0175">Coiled coil</keyword>
<dbReference type="CDD" id="cd00067">
    <property type="entry name" value="GAL4"/>
    <property type="match status" value="1"/>
</dbReference>
<organism evidence="6 7">
    <name type="scientific">Stachybotrys chartarum (strain CBS 109288 / IBT 7711)</name>
    <name type="common">Toxic black mold</name>
    <name type="synonym">Stilbospora chartarum</name>
    <dbReference type="NCBI Taxonomy" id="1280523"/>
    <lineage>
        <taxon>Eukaryota</taxon>
        <taxon>Fungi</taxon>
        <taxon>Dikarya</taxon>
        <taxon>Ascomycota</taxon>
        <taxon>Pezizomycotina</taxon>
        <taxon>Sordariomycetes</taxon>
        <taxon>Hypocreomycetidae</taxon>
        <taxon>Hypocreales</taxon>
        <taxon>Stachybotryaceae</taxon>
        <taxon>Stachybotrys</taxon>
    </lineage>
</organism>
<dbReference type="AlphaFoldDB" id="A0A084B5Y1"/>
<evidence type="ECO:0000256" key="3">
    <source>
        <dbReference type="SAM" id="MobiDB-lite"/>
    </source>
</evidence>
<dbReference type="InterPro" id="IPR001138">
    <property type="entry name" value="Zn2Cys6_DnaBD"/>
</dbReference>
<feature type="domain" description="Zn(2)-C6 fungal-type" evidence="4">
    <location>
        <begin position="749"/>
        <end position="775"/>
    </location>
</feature>
<name>A0A084B5Y1_STACB</name>
<dbReference type="PANTHER" id="PTHR24148">
    <property type="entry name" value="ANKYRIN REPEAT DOMAIN-CONTAINING PROTEIN 39 HOMOLOG-RELATED"/>
    <property type="match status" value="1"/>
</dbReference>
<dbReference type="Pfam" id="PF06985">
    <property type="entry name" value="HET"/>
    <property type="match status" value="1"/>
</dbReference>
<dbReference type="Proteomes" id="UP000028045">
    <property type="component" value="Unassembled WGS sequence"/>
</dbReference>
<feature type="region of interest" description="Disordered" evidence="3">
    <location>
        <begin position="104"/>
        <end position="135"/>
    </location>
</feature>
<dbReference type="OrthoDB" id="194358at2759"/>
<dbReference type="InterPro" id="IPR052895">
    <property type="entry name" value="HetReg/Transcr_Mod"/>
</dbReference>